<gene>
    <name evidence="7" type="ORF">FHS48_002352</name>
</gene>
<name>A0A7W9ZG76_NOVIT</name>
<feature type="binding site" evidence="5">
    <location>
        <position position="280"/>
    </location>
    <ligand>
        <name>S-adenosyl-L-methionine</name>
        <dbReference type="ChEBI" id="CHEBI:59789"/>
    </ligand>
</feature>
<dbReference type="InterPro" id="IPR029063">
    <property type="entry name" value="SAM-dependent_MTases_sf"/>
</dbReference>
<dbReference type="EC" id="2.1.1.176" evidence="7"/>
<evidence type="ECO:0000256" key="3">
    <source>
        <dbReference type="ARBA" id="ARBA00022691"/>
    </source>
</evidence>
<dbReference type="PRINTS" id="PR02008">
    <property type="entry name" value="RCMTFAMILY"/>
</dbReference>
<comment type="caution">
    <text evidence="5">Lacks conserved residue(s) required for the propagation of feature annotation.</text>
</comment>
<evidence type="ECO:0000256" key="1">
    <source>
        <dbReference type="ARBA" id="ARBA00022603"/>
    </source>
</evidence>
<reference evidence="7 8" key="1">
    <citation type="submission" date="2020-08" db="EMBL/GenBank/DDBJ databases">
        <title>Genomic Encyclopedia of Type Strains, Phase IV (KMG-IV): sequencing the most valuable type-strain genomes for metagenomic binning, comparative biology and taxonomic classification.</title>
        <authorList>
            <person name="Goeker M."/>
        </authorList>
    </citation>
    <scope>NUCLEOTIDE SEQUENCE [LARGE SCALE GENOMIC DNA]</scope>
    <source>
        <strain evidence="7 8">DSM 11590</strain>
    </source>
</reference>
<dbReference type="Pfam" id="PF22458">
    <property type="entry name" value="RsmF-B_ferredox"/>
    <property type="match status" value="1"/>
</dbReference>
<evidence type="ECO:0000256" key="5">
    <source>
        <dbReference type="PROSITE-ProRule" id="PRU01023"/>
    </source>
</evidence>
<dbReference type="GO" id="GO:0003723">
    <property type="term" value="F:RNA binding"/>
    <property type="evidence" value="ECO:0007669"/>
    <property type="project" value="UniProtKB-UniRule"/>
</dbReference>
<dbReference type="GO" id="GO:0001510">
    <property type="term" value="P:RNA methylation"/>
    <property type="evidence" value="ECO:0007669"/>
    <property type="project" value="InterPro"/>
</dbReference>
<keyword evidence="2 5" id="KW-0808">Transferase</keyword>
<accession>A0A7W9ZG76</accession>
<feature type="active site" description="Nucleophile" evidence="5">
    <location>
        <position position="380"/>
    </location>
</feature>
<dbReference type="InterPro" id="IPR023267">
    <property type="entry name" value="RCMT"/>
</dbReference>
<evidence type="ECO:0000313" key="8">
    <source>
        <dbReference type="Proteomes" id="UP000544872"/>
    </source>
</evidence>
<protein>
    <submittedName>
        <fullName evidence="7">16S rRNA (Cytosine967-C5)-methyltransferase</fullName>
        <ecNumber evidence="7">2.1.1.176</ecNumber>
    </submittedName>
</protein>
<dbReference type="RefSeq" id="WP_184263737.1">
    <property type="nucleotide sequence ID" value="NZ_JACIIX010000008.1"/>
</dbReference>
<dbReference type="Pfam" id="PF01189">
    <property type="entry name" value="Methyltr_RsmB-F"/>
    <property type="match status" value="1"/>
</dbReference>
<proteinExistence type="inferred from homology"/>
<keyword evidence="4 5" id="KW-0694">RNA-binding</keyword>
<keyword evidence="3 5" id="KW-0949">S-adenosyl-L-methionine</keyword>
<evidence type="ECO:0000313" key="7">
    <source>
        <dbReference type="EMBL" id="MBB6210922.1"/>
    </source>
</evidence>
<dbReference type="PANTHER" id="PTHR22807:SF53">
    <property type="entry name" value="RIBOSOMAL RNA SMALL SUBUNIT METHYLTRANSFERASE B-RELATED"/>
    <property type="match status" value="1"/>
</dbReference>
<dbReference type="InterPro" id="IPR001678">
    <property type="entry name" value="MeTrfase_RsmB-F_NOP2_dom"/>
</dbReference>
<feature type="domain" description="SAM-dependent MTase RsmB/NOP-type" evidence="6">
    <location>
        <begin position="166"/>
        <end position="447"/>
    </location>
</feature>
<dbReference type="InterPro" id="IPR049560">
    <property type="entry name" value="MeTrfase_RsmB-F_NOP2_cat"/>
</dbReference>
<dbReference type="CDD" id="cd02440">
    <property type="entry name" value="AdoMet_MTases"/>
    <property type="match status" value="1"/>
</dbReference>
<dbReference type="InterPro" id="IPR054728">
    <property type="entry name" value="RsmB-like_ferredoxin"/>
</dbReference>
<evidence type="ECO:0000256" key="2">
    <source>
        <dbReference type="ARBA" id="ARBA00022679"/>
    </source>
</evidence>
<dbReference type="EMBL" id="JACIIX010000008">
    <property type="protein sequence ID" value="MBB6210922.1"/>
    <property type="molecule type" value="Genomic_DNA"/>
</dbReference>
<evidence type="ECO:0000259" key="6">
    <source>
        <dbReference type="PROSITE" id="PS51686"/>
    </source>
</evidence>
<keyword evidence="1 5" id="KW-0489">Methyltransferase</keyword>
<organism evidence="7 8">
    <name type="scientific">Novispirillum itersonii</name>
    <name type="common">Aquaspirillum itersonii</name>
    <dbReference type="NCBI Taxonomy" id="189"/>
    <lineage>
        <taxon>Bacteria</taxon>
        <taxon>Pseudomonadati</taxon>
        <taxon>Pseudomonadota</taxon>
        <taxon>Alphaproteobacteria</taxon>
        <taxon>Rhodospirillales</taxon>
        <taxon>Novispirillaceae</taxon>
        <taxon>Novispirillum</taxon>
    </lineage>
</organism>
<dbReference type="SUPFAM" id="SSF53335">
    <property type="entry name" value="S-adenosyl-L-methionine-dependent methyltransferases"/>
    <property type="match status" value="1"/>
</dbReference>
<dbReference type="AlphaFoldDB" id="A0A7W9ZG76"/>
<dbReference type="PANTHER" id="PTHR22807">
    <property type="entry name" value="NOP2 YEAST -RELATED NOL1/NOP2/FMU SUN DOMAIN-CONTAINING"/>
    <property type="match status" value="1"/>
</dbReference>
<evidence type="ECO:0000256" key="4">
    <source>
        <dbReference type="ARBA" id="ARBA00022884"/>
    </source>
</evidence>
<dbReference type="Proteomes" id="UP000544872">
    <property type="component" value="Unassembled WGS sequence"/>
</dbReference>
<comment type="similarity">
    <text evidence="5">Belongs to the class I-like SAM-binding methyltransferase superfamily. RsmB/NOP family.</text>
</comment>
<dbReference type="Gene3D" id="3.30.70.1170">
    <property type="entry name" value="Sun protein, domain 3"/>
    <property type="match status" value="1"/>
</dbReference>
<comment type="caution">
    <text evidence="7">The sequence shown here is derived from an EMBL/GenBank/DDBJ whole genome shotgun (WGS) entry which is preliminary data.</text>
</comment>
<dbReference type="PROSITE" id="PS51686">
    <property type="entry name" value="SAM_MT_RSMB_NOP"/>
    <property type="match status" value="1"/>
</dbReference>
<feature type="binding site" evidence="5">
    <location>
        <position position="327"/>
    </location>
    <ligand>
        <name>S-adenosyl-L-methionine</name>
        <dbReference type="ChEBI" id="CHEBI:59789"/>
    </ligand>
</feature>
<dbReference type="Gene3D" id="3.40.50.150">
    <property type="entry name" value="Vaccinia Virus protein VP39"/>
    <property type="match status" value="1"/>
</dbReference>
<sequence length="459" mass="50407">MTPAARLQAALDLLETIALSPRPADGVASEFFRSRRFIGSKDRREIADRVWIMLRNWARAGWQVRHAALSTWPVGDVPEWADVTPRQRLLADLVQREKVTLEELESLFNGEKFGPARLRERERSLIRALKSNRVAKADLPDWVAGEMPGWIIPRLRTVYQDRLPEVLDALTVEAAVDLRVNTLKADLETVVDRLAEEEVDVGPGTWSPLALRLIGRANLPATAAFRDGLVEVQDEGSQLLALLTDAHPGQSVVDFCAGAGGKTLAIAATMQNKGRLVACDVSAGRLERSAVRLKRAGVHNVTRHLLEGERDKWVKRSAGKYDRVLIDAPCSGTGTWRRNPDAKWRLRDQDVRELVVKQASILSSAARLAAVGGRVIYATCSLLPEENERQVDAFLAANSGFRLLPVAEVWAQVFGPDRPCPVDGPMLRLDPAAHGTDGFFAAILERVGDAAAGEAVAED</sequence>
<dbReference type="GO" id="GO:0008173">
    <property type="term" value="F:RNA methyltransferase activity"/>
    <property type="evidence" value="ECO:0007669"/>
    <property type="project" value="InterPro"/>
</dbReference>
<keyword evidence="8" id="KW-1185">Reference proteome</keyword>